<accession>A0AAV5UVZ5</accession>
<dbReference type="PANTHER" id="PTHR36930:SF1">
    <property type="entry name" value="MOSC DOMAIN-CONTAINING PROTEIN"/>
    <property type="match status" value="1"/>
</dbReference>
<dbReference type="GO" id="GO:0030170">
    <property type="term" value="F:pyridoxal phosphate binding"/>
    <property type="evidence" value="ECO:0007669"/>
    <property type="project" value="InterPro"/>
</dbReference>
<feature type="domain" description="MOSC" evidence="2">
    <location>
        <begin position="169"/>
        <end position="327"/>
    </location>
</feature>
<dbReference type="PROSITE" id="PS51340">
    <property type="entry name" value="MOSC"/>
    <property type="match status" value="1"/>
</dbReference>
<dbReference type="SUPFAM" id="SSF50800">
    <property type="entry name" value="PK beta-barrel domain-like"/>
    <property type="match status" value="1"/>
</dbReference>
<dbReference type="SUPFAM" id="SSF141673">
    <property type="entry name" value="MOSC N-terminal domain-like"/>
    <property type="match status" value="1"/>
</dbReference>
<dbReference type="Proteomes" id="UP001432322">
    <property type="component" value="Unassembled WGS sequence"/>
</dbReference>
<keyword evidence="1" id="KW-1133">Transmembrane helix</keyword>
<dbReference type="GO" id="GO:0030151">
    <property type="term" value="F:molybdenum ion binding"/>
    <property type="evidence" value="ECO:0007669"/>
    <property type="project" value="InterPro"/>
</dbReference>
<keyword evidence="1" id="KW-0812">Transmembrane</keyword>
<feature type="non-terminal residue" evidence="3">
    <location>
        <position position="1"/>
    </location>
</feature>
<organism evidence="3 4">
    <name type="scientific">Pristionchus fissidentatus</name>
    <dbReference type="NCBI Taxonomy" id="1538716"/>
    <lineage>
        <taxon>Eukaryota</taxon>
        <taxon>Metazoa</taxon>
        <taxon>Ecdysozoa</taxon>
        <taxon>Nematoda</taxon>
        <taxon>Chromadorea</taxon>
        <taxon>Rhabditida</taxon>
        <taxon>Rhabditina</taxon>
        <taxon>Diplogasteromorpha</taxon>
        <taxon>Diplogasteroidea</taxon>
        <taxon>Neodiplogasteridae</taxon>
        <taxon>Pristionchus</taxon>
    </lineage>
</organism>
<name>A0AAV5UVZ5_9BILA</name>
<protein>
    <recommendedName>
        <fullName evidence="2">MOSC domain-containing protein</fullName>
    </recommendedName>
</protein>
<dbReference type="InterPro" id="IPR005302">
    <property type="entry name" value="MoCF_Sase_C"/>
</dbReference>
<dbReference type="GO" id="GO:0003824">
    <property type="term" value="F:catalytic activity"/>
    <property type="evidence" value="ECO:0007669"/>
    <property type="project" value="InterPro"/>
</dbReference>
<evidence type="ECO:0000313" key="3">
    <source>
        <dbReference type="EMBL" id="GMT09720.1"/>
    </source>
</evidence>
<keyword evidence="1" id="KW-0472">Membrane</keyword>
<evidence type="ECO:0000259" key="2">
    <source>
        <dbReference type="PROSITE" id="PS51340"/>
    </source>
</evidence>
<evidence type="ECO:0000313" key="4">
    <source>
        <dbReference type="Proteomes" id="UP001432322"/>
    </source>
</evidence>
<dbReference type="Pfam" id="PF03476">
    <property type="entry name" value="MOSC_N"/>
    <property type="match status" value="1"/>
</dbReference>
<reference evidence="3" key="1">
    <citation type="submission" date="2023-10" db="EMBL/GenBank/DDBJ databases">
        <title>Genome assembly of Pristionchus species.</title>
        <authorList>
            <person name="Yoshida K."/>
            <person name="Sommer R.J."/>
        </authorList>
    </citation>
    <scope>NUCLEOTIDE SEQUENCE</scope>
    <source>
        <strain evidence="3">RS5133</strain>
    </source>
</reference>
<gene>
    <name evidence="3" type="ORF">PFISCL1PPCAC_1017</name>
</gene>
<dbReference type="InterPro" id="IPR052716">
    <property type="entry name" value="MOSC_domain"/>
</dbReference>
<dbReference type="AlphaFoldDB" id="A0AAV5UVZ5"/>
<feature type="transmembrane region" description="Helical" evidence="1">
    <location>
        <begin position="6"/>
        <end position="23"/>
    </location>
</feature>
<dbReference type="EMBL" id="BTSY01000001">
    <property type="protein sequence ID" value="GMT09720.1"/>
    <property type="molecule type" value="Genomic_DNA"/>
</dbReference>
<dbReference type="InterPro" id="IPR005303">
    <property type="entry name" value="MOCOS_middle"/>
</dbReference>
<comment type="caution">
    <text evidence="3">The sequence shown here is derived from an EMBL/GenBank/DDBJ whole genome shotgun (WGS) entry which is preliminary data.</text>
</comment>
<dbReference type="PANTHER" id="PTHR36930">
    <property type="entry name" value="METAL-SULFUR CLUSTER BIOSYNTHESIS PROTEINS YUAD-RELATED"/>
    <property type="match status" value="1"/>
</dbReference>
<dbReference type="InterPro" id="IPR011037">
    <property type="entry name" value="Pyrv_Knase-like_insert_dom_sf"/>
</dbReference>
<evidence type="ECO:0000256" key="1">
    <source>
        <dbReference type="SAM" id="Phobius"/>
    </source>
</evidence>
<proteinExistence type="predicted"/>
<keyword evidence="4" id="KW-1185">Reference proteome</keyword>
<sequence>DNRKLILVFVGGTIFSYNIYRVLKAYFASSRSEWIPVGTVKNLWVHPIKSCKRKEVFSLYCDELGPRSGENRDREFVAIEEANGTMITARQQPRIMLIEADVTDGVLNVTSPDGHSARVVLSEVVERRIVRRATKNGTPCNGLDCGDEVARVFTQFLDTPGIRVLYYRPDLFNGRLCTTDPGWWNNPVPKRTDTVRYVDLSPYHVSTEKSLQALNEQMETPVGSTWFRANIVVDHSPAWDEDKWAEIKIGEVVLQCYKPCTRCILTTVNPDDGVKSSDMQPLKQLRESRLAPEGPLRDKHGQSPIFGVQGGLLKPGFVHLGQTVYVKYKPSAF</sequence>
<dbReference type="Pfam" id="PF03473">
    <property type="entry name" value="MOSC"/>
    <property type="match status" value="1"/>
</dbReference>